<evidence type="ECO:0000256" key="1">
    <source>
        <dbReference type="SAM" id="SignalP"/>
    </source>
</evidence>
<dbReference type="Proteomes" id="UP000762110">
    <property type="component" value="Unassembled WGS sequence"/>
</dbReference>
<dbReference type="EMBL" id="JABMKV010000002">
    <property type="protein sequence ID" value="NQX32088.1"/>
    <property type="molecule type" value="Genomic_DNA"/>
</dbReference>
<accession>A0ABX2DDB0</accession>
<organism evidence="2 3">
    <name type="scientific">Pedobacter boryungensis</name>
    <dbReference type="NCBI Taxonomy" id="869962"/>
    <lineage>
        <taxon>Bacteria</taxon>
        <taxon>Pseudomonadati</taxon>
        <taxon>Bacteroidota</taxon>
        <taxon>Sphingobacteriia</taxon>
        <taxon>Sphingobacteriales</taxon>
        <taxon>Sphingobacteriaceae</taxon>
        <taxon>Pedobacter</taxon>
    </lineage>
</organism>
<reference evidence="2 3" key="1">
    <citation type="submission" date="2020-05" db="EMBL/GenBank/DDBJ databases">
        <title>Description of Pedobacter foliorum sp. nov.</title>
        <authorList>
            <person name="Qi S."/>
            <person name="Carlier A."/>
            <person name="Cnockaert M."/>
            <person name="Vandamme P."/>
        </authorList>
    </citation>
    <scope>NUCLEOTIDE SEQUENCE [LARGE SCALE GENOMIC DNA]</scope>
    <source>
        <strain evidence="2 3">LMG 31300</strain>
    </source>
</reference>
<dbReference type="RefSeq" id="WP_173271785.1">
    <property type="nucleotide sequence ID" value="NZ_JABMKV010000002.1"/>
</dbReference>
<proteinExistence type="predicted"/>
<gene>
    <name evidence="2" type="ORF">HQN85_10140</name>
</gene>
<name>A0ABX2DDB0_9SPHI</name>
<keyword evidence="1" id="KW-0732">Signal</keyword>
<feature type="chain" id="PRO_5046679013" evidence="1">
    <location>
        <begin position="25"/>
        <end position="249"/>
    </location>
</feature>
<evidence type="ECO:0000313" key="2">
    <source>
        <dbReference type="EMBL" id="NQX32088.1"/>
    </source>
</evidence>
<evidence type="ECO:0000313" key="3">
    <source>
        <dbReference type="Proteomes" id="UP000762110"/>
    </source>
</evidence>
<comment type="caution">
    <text evidence="2">The sequence shown here is derived from an EMBL/GenBank/DDBJ whole genome shotgun (WGS) entry which is preliminary data.</text>
</comment>
<sequence>MMNLNLKAKSCFIIAFALTTSAFAQITPKFKEIHAQFYGKWPKTITFNQKTGFYRADTLNRSQIWYEAGIFPNLFRIDLGDPKDGNAIIYRGDTTYNFRQSKKLKPAVNPNILVYLLGGMYFETLDQVNQKLAKEGFDLSKGFKSTWKGKAIDIIGVASQDTTKSQLWYDAKNHYLVRMIQQSEKSRLECQFEDHQKIGKIWHEGNVKIFVNGKVVQTEEYHDFKINVDLNPDFFDPDKFGSWHWLNAQ</sequence>
<keyword evidence="3" id="KW-1185">Reference proteome</keyword>
<feature type="signal peptide" evidence="1">
    <location>
        <begin position="1"/>
        <end position="24"/>
    </location>
</feature>
<protein>
    <submittedName>
        <fullName evidence="2">Uncharacterized protein</fullName>
    </submittedName>
</protein>